<dbReference type="AlphaFoldDB" id="A0A371DTZ1"/>
<sequence length="1253" mass="143033">MEIFVRNLPVSISNSKLELELSNILHSPPMRDPTTEPIFNFDVHLFQHRKRQSYRIGALTLPTVELGHRFLRIYGGEPFPMRRMIIGTTSVLFMQSKKSARPEVVERIRNTPFQDPREAVARDQRAEDLQALKVDVSTIQFGWECRDGVYSIEWEKQCEAALVYERDRREFRIQAIQARESDRPASTSGSSDDAFEALFDNESILQTINNLTRTTSHIVIRVNQIVWVSATQTVPVATSCPVIFFSLQYPPAFETEESQALFAFLDDRAPQRQRWSALDDDHSPFAPYTSLSIRLVCNSRDDIRNFREFARDAHCPVNDFSHPIERRQLLSPPRRAQYDIWIHRLPWLVAFRVEALLRSWYLNIAELLTLRDSIDQVLLERGVDYTVAVLREFYSWAAHLFWYGQEGALEEHESVLASGEPMVNHFRQVRETFAYMPVDSPSDPDAPFNCLHVVVTPTTLRLEGPYPERSNRVMRKYYRNHDAFLRLSFEDENRLQLRFDREVDLRKFIERRVKRILFDGLMVAGAHFRFLAYSQSALKEHAVWFVRPFRHIEEDGTTCDVTATSIIASLGNFRNLSFDPQLTFCPARYAARIAQAFTTTEASATVEVEDIQSEPDIFDDSGHAFTDGVGKISPQLAKDIWRTLQERRGKGRRHKTYPRAYQIRFRGSKGVVSVDYRLTGRIIVLRPSMIKFESTGSSTIEIAEAFHKPGPYFLNRPLIMLLEGLGVPYEVFKSLQDDAIEAARRSIESLEWSAQLLDGHGLGASFRLSSALLGLHKLGLGPLNADVFLWQMMDFAINHVLRELKHHARIPIPGSDSWTLVGIADNYGWLEEGQVLVCVDAPDEAALIYLEGPILVSRSPTIHPGDVQVVHAVGQPPAGSPFAQDPPRNTVVFPIKGKRSLPSCLGGGDLDGDKYNVTTRHDLLPTYLDGRHPPASYAPAVRKVLNRESTMYDVAEFVAEYISSDTLGIIATNWLIIADQSSQSIFDEDCLKLAELHSNAVDYPKSGQPVPIQNIPRLKYERKPDWAAPETVTREQDRYYESTRAIGKLFRAVDLPALGEVHRVARKQRRKLDNATEDEQLGHILERFYEAEDEEDEQVMSAVRKRVSEFIAVKDYDDDTITTIWELYNTYVSRLRSICSDYVVSPSRSAMLTEEEVVVGTIVAKCSQPRKRKDLMSQMRDQTATLVRSVKDEIQGDEDTPHETGLQRAWTAYRLAYVEGDTFGARSFAWVALSSIFDGIKDIEEEHTLFKRA</sequence>
<evidence type="ECO:0000313" key="3">
    <source>
        <dbReference type="EMBL" id="RDX55964.1"/>
    </source>
</evidence>
<dbReference type="EC" id="2.7.7.48" evidence="1"/>
<comment type="catalytic activity">
    <reaction evidence="1">
        <text>RNA(n) + a ribonucleoside 5'-triphosphate = RNA(n+1) + diphosphate</text>
        <dbReference type="Rhea" id="RHEA:21248"/>
        <dbReference type="Rhea" id="RHEA-COMP:14527"/>
        <dbReference type="Rhea" id="RHEA-COMP:17342"/>
        <dbReference type="ChEBI" id="CHEBI:33019"/>
        <dbReference type="ChEBI" id="CHEBI:61557"/>
        <dbReference type="ChEBI" id="CHEBI:140395"/>
        <dbReference type="EC" id="2.7.7.48"/>
    </reaction>
</comment>
<dbReference type="GO" id="GO:0031380">
    <property type="term" value="C:nuclear RNA-directed RNA polymerase complex"/>
    <property type="evidence" value="ECO:0007669"/>
    <property type="project" value="TreeGrafter"/>
</dbReference>
<evidence type="ECO:0000259" key="2">
    <source>
        <dbReference type="Pfam" id="PF05183"/>
    </source>
</evidence>
<dbReference type="STRING" id="139420.A0A371DTZ1"/>
<proteinExistence type="inferred from homology"/>
<comment type="similarity">
    <text evidence="1">Belongs to the RdRP family.</text>
</comment>
<accession>A0A371DTZ1</accession>
<name>A0A371DTZ1_9APHY</name>
<dbReference type="PANTHER" id="PTHR23079">
    <property type="entry name" value="RNA-DEPENDENT RNA POLYMERASE"/>
    <property type="match status" value="1"/>
</dbReference>
<keyword evidence="1" id="KW-0808">Transferase</keyword>
<evidence type="ECO:0000256" key="1">
    <source>
        <dbReference type="RuleBase" id="RU363098"/>
    </source>
</evidence>
<protein>
    <recommendedName>
        <fullName evidence="1">RNA-dependent RNA polymerase</fullName>
        <ecNumber evidence="1">2.7.7.48</ecNumber>
    </recommendedName>
</protein>
<dbReference type="InterPro" id="IPR007855">
    <property type="entry name" value="RDRP"/>
</dbReference>
<keyword evidence="1" id="KW-0548">Nucleotidyltransferase</keyword>
<gene>
    <name evidence="3" type="ORF">OH76DRAFT_1396311</name>
</gene>
<dbReference type="GO" id="GO:0003968">
    <property type="term" value="F:RNA-directed RNA polymerase activity"/>
    <property type="evidence" value="ECO:0007669"/>
    <property type="project" value="UniProtKB-KW"/>
</dbReference>
<dbReference type="GO" id="GO:0030422">
    <property type="term" value="P:siRNA processing"/>
    <property type="evidence" value="ECO:0007669"/>
    <property type="project" value="TreeGrafter"/>
</dbReference>
<keyword evidence="1" id="KW-0694">RNA-binding</keyword>
<dbReference type="OrthoDB" id="6513042at2759"/>
<dbReference type="PANTHER" id="PTHR23079:SF55">
    <property type="entry name" value="RNA-DIRECTED RNA POLYMERASE"/>
    <property type="match status" value="1"/>
</dbReference>
<keyword evidence="1" id="KW-0696">RNA-directed RNA polymerase</keyword>
<keyword evidence="4" id="KW-1185">Reference proteome</keyword>
<dbReference type="GO" id="GO:0003723">
    <property type="term" value="F:RNA binding"/>
    <property type="evidence" value="ECO:0007669"/>
    <property type="project" value="UniProtKB-KW"/>
</dbReference>
<dbReference type="Proteomes" id="UP000256964">
    <property type="component" value="Unassembled WGS sequence"/>
</dbReference>
<organism evidence="3 4">
    <name type="scientific">Lentinus brumalis</name>
    <dbReference type="NCBI Taxonomy" id="2498619"/>
    <lineage>
        <taxon>Eukaryota</taxon>
        <taxon>Fungi</taxon>
        <taxon>Dikarya</taxon>
        <taxon>Basidiomycota</taxon>
        <taxon>Agaricomycotina</taxon>
        <taxon>Agaricomycetes</taxon>
        <taxon>Polyporales</taxon>
        <taxon>Polyporaceae</taxon>
        <taxon>Lentinus</taxon>
    </lineage>
</organism>
<dbReference type="EMBL" id="KZ857381">
    <property type="protein sequence ID" value="RDX55964.1"/>
    <property type="molecule type" value="Genomic_DNA"/>
</dbReference>
<reference evidence="3 4" key="1">
    <citation type="journal article" date="2018" name="Biotechnol. Biofuels">
        <title>Integrative visual omics of the white-rot fungus Polyporus brumalis exposes the biotechnological potential of its oxidative enzymes for delignifying raw plant biomass.</title>
        <authorList>
            <person name="Miyauchi S."/>
            <person name="Rancon A."/>
            <person name="Drula E."/>
            <person name="Hage H."/>
            <person name="Chaduli D."/>
            <person name="Favel A."/>
            <person name="Grisel S."/>
            <person name="Henrissat B."/>
            <person name="Herpoel-Gimbert I."/>
            <person name="Ruiz-Duenas F.J."/>
            <person name="Chevret D."/>
            <person name="Hainaut M."/>
            <person name="Lin J."/>
            <person name="Wang M."/>
            <person name="Pangilinan J."/>
            <person name="Lipzen A."/>
            <person name="Lesage-Meessen L."/>
            <person name="Navarro D."/>
            <person name="Riley R."/>
            <person name="Grigoriev I.V."/>
            <person name="Zhou S."/>
            <person name="Raouche S."/>
            <person name="Rosso M.N."/>
        </authorList>
    </citation>
    <scope>NUCLEOTIDE SEQUENCE [LARGE SCALE GENOMIC DNA]</scope>
    <source>
        <strain evidence="3 4">BRFM 1820</strain>
    </source>
</reference>
<dbReference type="InterPro" id="IPR057596">
    <property type="entry name" value="RDRP_core"/>
</dbReference>
<feature type="domain" description="RDRP core" evidence="2">
    <location>
        <begin position="455"/>
        <end position="1053"/>
    </location>
</feature>
<evidence type="ECO:0000313" key="4">
    <source>
        <dbReference type="Proteomes" id="UP000256964"/>
    </source>
</evidence>
<dbReference type="Pfam" id="PF05183">
    <property type="entry name" value="RdRP"/>
    <property type="match status" value="1"/>
</dbReference>